<evidence type="ECO:0000256" key="2">
    <source>
        <dbReference type="ARBA" id="ARBA00022692"/>
    </source>
</evidence>
<evidence type="ECO:0000313" key="9">
    <source>
        <dbReference type="EMBL" id="OQO94913.1"/>
    </source>
</evidence>
<feature type="region of interest" description="Disordered" evidence="8">
    <location>
        <begin position="1"/>
        <end position="115"/>
    </location>
</feature>
<keyword evidence="5 7" id="KW-0456">Lyase</keyword>
<evidence type="ECO:0000256" key="5">
    <source>
        <dbReference type="ARBA" id="ARBA00023239"/>
    </source>
</evidence>
<feature type="site" description="Important for catalytic activity" evidence="7">
    <location>
        <position position="371"/>
    </location>
</feature>
<evidence type="ECO:0000256" key="8">
    <source>
        <dbReference type="SAM" id="MobiDB-lite"/>
    </source>
</evidence>
<dbReference type="HAMAP" id="MF_02065">
    <property type="entry name" value="MltG"/>
    <property type="match status" value="1"/>
</dbReference>
<proteinExistence type="inferred from homology"/>
<dbReference type="GO" id="GO:0071555">
    <property type="term" value="P:cell wall organization"/>
    <property type="evidence" value="ECO:0007669"/>
    <property type="project" value="UniProtKB-KW"/>
</dbReference>
<dbReference type="STRING" id="1962155.B1813_02235"/>
<organism evidence="9 10">
    <name type="scientific">Saccharomonospora piscinae</name>
    <dbReference type="NCBI Taxonomy" id="687388"/>
    <lineage>
        <taxon>Bacteria</taxon>
        <taxon>Bacillati</taxon>
        <taxon>Actinomycetota</taxon>
        <taxon>Actinomycetes</taxon>
        <taxon>Pseudonocardiales</taxon>
        <taxon>Pseudonocardiaceae</taxon>
        <taxon>Saccharomonospora</taxon>
    </lineage>
</organism>
<evidence type="ECO:0000256" key="4">
    <source>
        <dbReference type="ARBA" id="ARBA00023136"/>
    </source>
</evidence>
<dbReference type="AlphaFoldDB" id="A0A1V9ACW5"/>
<evidence type="ECO:0000256" key="6">
    <source>
        <dbReference type="ARBA" id="ARBA00023316"/>
    </source>
</evidence>
<dbReference type="Gene3D" id="3.30.1490.480">
    <property type="entry name" value="Endolytic murein transglycosylase"/>
    <property type="match status" value="1"/>
</dbReference>
<dbReference type="PANTHER" id="PTHR30518">
    <property type="entry name" value="ENDOLYTIC MUREIN TRANSGLYCOSYLASE"/>
    <property type="match status" value="1"/>
</dbReference>
<keyword evidence="2 7" id="KW-0812">Transmembrane</keyword>
<keyword evidence="1 7" id="KW-1003">Cell membrane</keyword>
<keyword evidence="3 7" id="KW-1133">Transmembrane helix</keyword>
<gene>
    <name evidence="7" type="primary">mltG</name>
    <name evidence="9" type="ORF">B1813_02235</name>
</gene>
<feature type="compositionally biased region" description="Basic and acidic residues" evidence="8">
    <location>
        <begin position="92"/>
        <end position="104"/>
    </location>
</feature>
<keyword evidence="6 7" id="KW-0961">Cell wall biogenesis/degradation</keyword>
<accession>A0A1V9ACW5</accession>
<name>A0A1V9ACW5_SACPI</name>
<evidence type="ECO:0000313" key="10">
    <source>
        <dbReference type="Proteomes" id="UP000192591"/>
    </source>
</evidence>
<dbReference type="EMBL" id="MWIH01000002">
    <property type="protein sequence ID" value="OQO94913.1"/>
    <property type="molecule type" value="Genomic_DNA"/>
</dbReference>
<evidence type="ECO:0000256" key="1">
    <source>
        <dbReference type="ARBA" id="ARBA00022475"/>
    </source>
</evidence>
<dbReference type="EC" id="4.2.2.29" evidence="7"/>
<reference evidence="9 10" key="1">
    <citation type="submission" date="2017-02" db="EMBL/GenBank/DDBJ databases">
        <title>Draft genome of Saccharomonospora sp. 154.</title>
        <authorList>
            <person name="Alonso-Carmona G.S."/>
            <person name="De La Haba R."/>
            <person name="Vera-Gargallo B."/>
            <person name="Sandoval-Trujillo A.H."/>
            <person name="Ramirez-Duran N."/>
            <person name="Ventosa A."/>
        </authorList>
    </citation>
    <scope>NUCLEOTIDE SEQUENCE [LARGE SCALE GENOMIC DNA]</scope>
    <source>
        <strain evidence="9 10">LRS4.154</strain>
    </source>
</reference>
<feature type="compositionally biased region" description="Acidic residues" evidence="8">
    <location>
        <begin position="38"/>
        <end position="77"/>
    </location>
</feature>
<sequence length="488" mass="53186">MRPGPPPGRPPRRRRRPSPNDGVPPDENPTEVLRLDDDAYDDLYDEELGYDGRDDYDDYDDDYYYDDDDDLLDDADDQRDGRRVVSASSAEDGDRAEPEYFGDDRDLDDEEPPRGGRGRRLLKWIAALLLLAVLAGGSYFGARELLGFGYEDYDGPGEGDVILHVEDGDVTSVIARKLAELDAVASAEAFLAAGESDQRLLSVQPGYYQVKSKMSGESAVSALVAEEARVGHLQIRAGTQLSDVIQPDDSVTPGVFSLLSKASCATVNGESTCVSPEELRETADTVDPAELGLPDWAARDAAEAEEGRTLEGLIAPGVYDVRPGSDARELLSQVLDSSVTRLEAAGLPGAADDLDYSPYEVLVIASIIEKEAVKADFGKVSSVIDNRMEIEMPLGMDSTVNYLLERPELTTDDEARANQGPYNTYETIGLPPTPIASPSAEAIAAALKPEDTDYVYFVKCEKNGLSCFNVEYEDHLADRDDARARDVY</sequence>
<dbReference type="GO" id="GO:0008932">
    <property type="term" value="F:lytic endotransglycosylase activity"/>
    <property type="evidence" value="ECO:0007669"/>
    <property type="project" value="UniProtKB-UniRule"/>
</dbReference>
<comment type="similarity">
    <text evidence="7">Belongs to the transglycosylase MltG family.</text>
</comment>
<comment type="catalytic activity">
    <reaction evidence="7">
        <text>a peptidoglycan chain = a peptidoglycan chain with N-acetyl-1,6-anhydromuramyl-[peptide] at the reducing end + a peptidoglycan chain with N-acetylglucosamine at the non-reducing end.</text>
        <dbReference type="EC" id="4.2.2.29"/>
    </reaction>
</comment>
<dbReference type="GO" id="GO:0009252">
    <property type="term" value="P:peptidoglycan biosynthetic process"/>
    <property type="evidence" value="ECO:0007669"/>
    <property type="project" value="UniProtKB-UniRule"/>
</dbReference>
<keyword evidence="4 7" id="KW-0472">Membrane</keyword>
<evidence type="ECO:0000256" key="7">
    <source>
        <dbReference type="HAMAP-Rule" id="MF_02065"/>
    </source>
</evidence>
<comment type="function">
    <text evidence="7">Functions as a peptidoglycan terminase that cleaves nascent peptidoglycan strands endolytically to terminate their elongation.</text>
</comment>
<dbReference type="InterPro" id="IPR003770">
    <property type="entry name" value="MLTG-like"/>
</dbReference>
<evidence type="ECO:0000256" key="3">
    <source>
        <dbReference type="ARBA" id="ARBA00022989"/>
    </source>
</evidence>
<dbReference type="Proteomes" id="UP000192591">
    <property type="component" value="Unassembled WGS sequence"/>
</dbReference>
<comment type="caution">
    <text evidence="9">The sequence shown here is derived from an EMBL/GenBank/DDBJ whole genome shotgun (WGS) entry which is preliminary data.</text>
</comment>
<dbReference type="Pfam" id="PF02618">
    <property type="entry name" value="YceG"/>
    <property type="match status" value="1"/>
</dbReference>
<dbReference type="RefSeq" id="WP_244231221.1">
    <property type="nucleotide sequence ID" value="NZ_MWIH01000002.1"/>
</dbReference>
<dbReference type="NCBIfam" id="TIGR00247">
    <property type="entry name" value="endolytic transglycosylase MltG"/>
    <property type="match status" value="1"/>
</dbReference>
<protein>
    <recommendedName>
        <fullName evidence="7">Endolytic murein transglycosylase</fullName>
        <ecNumber evidence="7">4.2.2.29</ecNumber>
    </recommendedName>
    <alternativeName>
        <fullName evidence="7">Peptidoglycan lytic transglycosylase</fullName>
    </alternativeName>
    <alternativeName>
        <fullName evidence="7">Peptidoglycan polymerization terminase</fullName>
    </alternativeName>
</protein>
<keyword evidence="10" id="KW-1185">Reference proteome</keyword>
<dbReference type="GO" id="GO:0005886">
    <property type="term" value="C:plasma membrane"/>
    <property type="evidence" value="ECO:0007669"/>
    <property type="project" value="UniProtKB-UniRule"/>
</dbReference>
<dbReference type="PANTHER" id="PTHR30518:SF2">
    <property type="entry name" value="ENDOLYTIC MUREIN TRANSGLYCOSYLASE"/>
    <property type="match status" value="1"/>
</dbReference>